<comment type="caution">
    <text evidence="2">The sequence shown here is derived from an EMBL/GenBank/DDBJ whole genome shotgun (WGS) entry which is preliminary data.</text>
</comment>
<gene>
    <name evidence="2" type="ORF">HQN59_24155</name>
</gene>
<dbReference type="EMBL" id="JABWMJ010000017">
    <property type="protein sequence ID" value="NUZ08843.1"/>
    <property type="molecule type" value="Genomic_DNA"/>
</dbReference>
<protein>
    <submittedName>
        <fullName evidence="2">Uncharacterized protein</fullName>
    </submittedName>
</protein>
<dbReference type="InterPro" id="IPR042098">
    <property type="entry name" value="TauD-like_sf"/>
</dbReference>
<dbReference type="Proteomes" id="UP000529637">
    <property type="component" value="Unassembled WGS sequence"/>
</dbReference>
<name>A0A7Y6NT26_9BURK</name>
<evidence type="ECO:0000313" key="3">
    <source>
        <dbReference type="Proteomes" id="UP000529637"/>
    </source>
</evidence>
<dbReference type="Gene3D" id="3.60.130.10">
    <property type="entry name" value="Clavaminate synthase-like"/>
    <property type="match status" value="1"/>
</dbReference>
<evidence type="ECO:0000256" key="1">
    <source>
        <dbReference type="ARBA" id="ARBA00023002"/>
    </source>
</evidence>
<organism evidence="2 3">
    <name type="scientific">Piscinibacter koreensis</name>
    <dbReference type="NCBI Taxonomy" id="2742824"/>
    <lineage>
        <taxon>Bacteria</taxon>
        <taxon>Pseudomonadati</taxon>
        <taxon>Pseudomonadota</taxon>
        <taxon>Betaproteobacteria</taxon>
        <taxon>Burkholderiales</taxon>
        <taxon>Sphaerotilaceae</taxon>
        <taxon>Piscinibacter</taxon>
    </lineage>
</organism>
<dbReference type="GO" id="GO:0016706">
    <property type="term" value="F:2-oxoglutarate-dependent dioxygenase activity"/>
    <property type="evidence" value="ECO:0007669"/>
    <property type="project" value="UniProtKB-ARBA"/>
</dbReference>
<keyword evidence="1" id="KW-0560">Oxidoreductase</keyword>
<sequence length="74" mass="7793">MAAAAMEIRRLAGAIGAEVSGVDLRRPLEAAHVAELRRVWLENGVTSVSVQIVAVASSGKPGSVLPRRRQTCLS</sequence>
<dbReference type="AlphaFoldDB" id="A0A7Y6NT26"/>
<proteinExistence type="predicted"/>
<evidence type="ECO:0000313" key="2">
    <source>
        <dbReference type="EMBL" id="NUZ08843.1"/>
    </source>
</evidence>
<keyword evidence="3" id="KW-1185">Reference proteome</keyword>
<dbReference type="SUPFAM" id="SSF51197">
    <property type="entry name" value="Clavaminate synthase-like"/>
    <property type="match status" value="1"/>
</dbReference>
<accession>A0A7Y6NT26</accession>
<reference evidence="2 3" key="1">
    <citation type="submission" date="2020-06" db="EMBL/GenBank/DDBJ databases">
        <title>Schlegella sp. ID0723 isolated from air conditioner.</title>
        <authorList>
            <person name="Kim D.Y."/>
            <person name="Kim D.-U."/>
        </authorList>
    </citation>
    <scope>NUCLEOTIDE SEQUENCE [LARGE SCALE GENOMIC DNA]</scope>
    <source>
        <strain evidence="2 3">ID0723</strain>
    </source>
</reference>